<dbReference type="InterPro" id="IPR025753">
    <property type="entry name" value="AAA_N_dom"/>
</dbReference>
<dbReference type="Gene3D" id="3.40.50.300">
    <property type="entry name" value="P-loop containing nucleotide triphosphate hydrolases"/>
    <property type="match status" value="1"/>
</dbReference>
<feature type="transmembrane region" description="Helical" evidence="6">
    <location>
        <begin position="12"/>
        <end position="33"/>
    </location>
</feature>
<protein>
    <recommendedName>
        <fullName evidence="7">AAA+ ATPase domain-containing protein</fullName>
    </recommendedName>
</protein>
<evidence type="ECO:0000256" key="6">
    <source>
        <dbReference type="SAM" id="Phobius"/>
    </source>
</evidence>
<gene>
    <name evidence="9" type="primary">LOC106866591</name>
    <name evidence="8" type="ORF">BRADI_1g54750v3</name>
</gene>
<dbReference type="AlphaFoldDB" id="A0A0Q3JS14"/>
<comment type="cofactor">
    <cofactor evidence="1">
        <name>Mg(2+)</name>
        <dbReference type="ChEBI" id="CHEBI:18420"/>
    </cofactor>
</comment>
<feature type="domain" description="AAA+ ATPase" evidence="7">
    <location>
        <begin position="249"/>
        <end position="391"/>
    </location>
</feature>
<dbReference type="InterPro" id="IPR050747">
    <property type="entry name" value="Mitochondrial_chaperone_BCS1"/>
</dbReference>
<dbReference type="ExpressionAtlas" id="A0A0Q3JS14">
    <property type="expression patterns" value="baseline"/>
</dbReference>
<evidence type="ECO:0000256" key="4">
    <source>
        <dbReference type="ARBA" id="ARBA00049360"/>
    </source>
</evidence>
<dbReference type="OrthoDB" id="10251412at2759"/>
<dbReference type="KEGG" id="bdi:106866591"/>
<dbReference type="EnsemblPlants" id="KQK20475">
    <property type="protein sequence ID" value="KQK20475"/>
    <property type="gene ID" value="BRADI_1g54750v3"/>
</dbReference>
<dbReference type="Gramene" id="KQK20475">
    <property type="protein sequence ID" value="KQK20475"/>
    <property type="gene ID" value="BRADI_1g54750v3"/>
</dbReference>
<evidence type="ECO:0000256" key="3">
    <source>
        <dbReference type="ARBA" id="ARBA00022842"/>
    </source>
</evidence>
<dbReference type="Gene3D" id="6.10.280.40">
    <property type="match status" value="1"/>
</dbReference>
<reference evidence="8" key="2">
    <citation type="submission" date="2017-06" db="EMBL/GenBank/DDBJ databases">
        <title>WGS assembly of Brachypodium distachyon.</title>
        <authorList>
            <consortium name="The International Brachypodium Initiative"/>
            <person name="Lucas S."/>
            <person name="Harmon-Smith M."/>
            <person name="Lail K."/>
            <person name="Tice H."/>
            <person name="Grimwood J."/>
            <person name="Bruce D."/>
            <person name="Barry K."/>
            <person name="Shu S."/>
            <person name="Lindquist E."/>
            <person name="Wang M."/>
            <person name="Pitluck S."/>
            <person name="Vogel J.P."/>
            <person name="Garvin D.F."/>
            <person name="Mockler T.C."/>
            <person name="Schmutz J."/>
            <person name="Rokhsar D."/>
            <person name="Bevan M.W."/>
        </authorList>
    </citation>
    <scope>NUCLEOTIDE SEQUENCE</scope>
    <source>
        <strain evidence="8">Bd21</strain>
    </source>
</reference>
<evidence type="ECO:0000256" key="1">
    <source>
        <dbReference type="ARBA" id="ARBA00001946"/>
    </source>
</evidence>
<comment type="catalytic activity">
    <reaction evidence="4">
        <text>ATP + H2O = ADP + phosphate + H(+)</text>
        <dbReference type="Rhea" id="RHEA:13065"/>
        <dbReference type="ChEBI" id="CHEBI:15377"/>
        <dbReference type="ChEBI" id="CHEBI:15378"/>
        <dbReference type="ChEBI" id="CHEBI:30616"/>
        <dbReference type="ChEBI" id="CHEBI:43474"/>
        <dbReference type="ChEBI" id="CHEBI:456216"/>
    </reaction>
</comment>
<evidence type="ECO:0000313" key="10">
    <source>
        <dbReference type="Proteomes" id="UP000008810"/>
    </source>
</evidence>
<name>A0A0Q3JS14_BRADI</name>
<sequence length="476" mass="53722">MPPSKPESKALLVQRFAGLGSTLAGLMFVWSMVRPFLPRSVFMHYLGRFLKRYLRRALGFLDPCLTINIGEYDGGDRMRRGEVYDQARAYLSDRCSGRARSFWADLASRGSHAFVLTMGDREEVGDEFRGATVWWQHFMSGGRRGGEGDSGQFYQLVFHERHRELIVQSYLPHVCSEGQAIMARNRRRRLYTNSSTGDRHKSSWSYVLFEHPSTFDTLAMDPAKKRSIMDDLDAFRDGKEYYARIGKAWKRGYLLYGPPGTGKSTMIAAMANYLDYDIYDIELTSVATNIELRRLFIQTSGKSIVVLEDIDCSADLTGKRKKSSTPRAPADGVPADKKVTLSGLLNAVDGLWSACGGERIIIFTTNYVEELDPALIRHGRMDRHIEMSYCCFEAFKFLAKNYLGLDEHHLFDDIEALLQAAKITTADVAEQLMIKCADDDADSCLANLLKALALKVEENKLAETKIIKGKKVSEDE</sequence>
<dbReference type="GO" id="GO:0005524">
    <property type="term" value="F:ATP binding"/>
    <property type="evidence" value="ECO:0007669"/>
    <property type="project" value="UniProtKB-KW"/>
</dbReference>
<dbReference type="InterPro" id="IPR058017">
    <property type="entry name" value="At3g28540-like_C"/>
</dbReference>
<organism evidence="8">
    <name type="scientific">Brachypodium distachyon</name>
    <name type="common">Purple false brome</name>
    <name type="synonym">Trachynia distachya</name>
    <dbReference type="NCBI Taxonomy" id="15368"/>
    <lineage>
        <taxon>Eukaryota</taxon>
        <taxon>Viridiplantae</taxon>
        <taxon>Streptophyta</taxon>
        <taxon>Embryophyta</taxon>
        <taxon>Tracheophyta</taxon>
        <taxon>Spermatophyta</taxon>
        <taxon>Magnoliopsida</taxon>
        <taxon>Liliopsida</taxon>
        <taxon>Poales</taxon>
        <taxon>Poaceae</taxon>
        <taxon>BOP clade</taxon>
        <taxon>Pooideae</taxon>
        <taxon>Stipodae</taxon>
        <taxon>Brachypodieae</taxon>
        <taxon>Brachypodium</taxon>
    </lineage>
</organism>
<dbReference type="SMART" id="SM00382">
    <property type="entry name" value="AAA"/>
    <property type="match status" value="1"/>
</dbReference>
<comment type="similarity">
    <text evidence="2">Belongs to the AAA ATPase family. BCS1 subfamily.</text>
</comment>
<dbReference type="Proteomes" id="UP000008810">
    <property type="component" value="Chromosome 1"/>
</dbReference>
<dbReference type="GO" id="GO:0016887">
    <property type="term" value="F:ATP hydrolysis activity"/>
    <property type="evidence" value="ECO:0007669"/>
    <property type="project" value="InterPro"/>
</dbReference>
<proteinExistence type="inferred from homology"/>
<dbReference type="PANTHER" id="PTHR23070">
    <property type="entry name" value="BCS1 AAA-TYPE ATPASE"/>
    <property type="match status" value="1"/>
</dbReference>
<reference evidence="9" key="3">
    <citation type="submission" date="2018-08" db="UniProtKB">
        <authorList>
            <consortium name="EnsemblPlants"/>
        </authorList>
    </citation>
    <scope>IDENTIFICATION</scope>
    <source>
        <strain evidence="9">cv. Bd21</strain>
    </source>
</reference>
<keyword evidence="6" id="KW-0812">Transmembrane</keyword>
<keyword evidence="6" id="KW-1133">Transmembrane helix</keyword>
<evidence type="ECO:0000256" key="2">
    <source>
        <dbReference type="ARBA" id="ARBA00007448"/>
    </source>
</evidence>
<dbReference type="Pfam" id="PF14363">
    <property type="entry name" value="AAA_assoc"/>
    <property type="match status" value="1"/>
</dbReference>
<reference evidence="8 9" key="1">
    <citation type="journal article" date="2010" name="Nature">
        <title>Genome sequencing and analysis of the model grass Brachypodium distachyon.</title>
        <authorList>
            <consortium name="International Brachypodium Initiative"/>
        </authorList>
    </citation>
    <scope>NUCLEOTIDE SEQUENCE [LARGE SCALE GENOMIC DNA]</scope>
    <source>
        <strain evidence="8 9">Bd21</strain>
    </source>
</reference>
<dbReference type="Pfam" id="PF00004">
    <property type="entry name" value="AAA"/>
    <property type="match status" value="1"/>
</dbReference>
<dbReference type="PROSITE" id="PS00674">
    <property type="entry name" value="AAA"/>
    <property type="match status" value="1"/>
</dbReference>
<dbReference type="Pfam" id="PF25568">
    <property type="entry name" value="AAA_lid_At3g28540"/>
    <property type="match status" value="1"/>
</dbReference>
<keyword evidence="5" id="KW-0067">ATP-binding</keyword>
<dbReference type="InterPro" id="IPR003960">
    <property type="entry name" value="ATPase_AAA_CS"/>
</dbReference>
<dbReference type="EMBL" id="CM000880">
    <property type="protein sequence ID" value="KQK20475.1"/>
    <property type="molecule type" value="Genomic_DNA"/>
</dbReference>
<keyword evidence="10" id="KW-1185">Reference proteome</keyword>
<keyword evidence="5" id="KW-0547">Nucleotide-binding</keyword>
<dbReference type="GeneID" id="106866591"/>
<evidence type="ECO:0000259" key="7">
    <source>
        <dbReference type="SMART" id="SM00382"/>
    </source>
</evidence>
<evidence type="ECO:0000256" key="5">
    <source>
        <dbReference type="RuleBase" id="RU003651"/>
    </source>
</evidence>
<evidence type="ECO:0000313" key="9">
    <source>
        <dbReference type="EnsemblPlants" id="KQK20475"/>
    </source>
</evidence>
<keyword evidence="6" id="KW-0472">Membrane</keyword>
<keyword evidence="3" id="KW-0460">Magnesium</keyword>
<dbReference type="InterPro" id="IPR027417">
    <property type="entry name" value="P-loop_NTPase"/>
</dbReference>
<dbReference type="FunCoup" id="A0A0Q3JS14">
    <property type="interactions" value="966"/>
</dbReference>
<accession>A0A0Q3JS14</accession>
<dbReference type="CDD" id="cd19510">
    <property type="entry name" value="RecA-like_BCS1"/>
    <property type="match status" value="1"/>
</dbReference>
<dbReference type="InterPro" id="IPR003959">
    <property type="entry name" value="ATPase_AAA_core"/>
</dbReference>
<dbReference type="RefSeq" id="XP_014757406.1">
    <property type="nucleotide sequence ID" value="XM_014901920.2"/>
</dbReference>
<dbReference type="SUPFAM" id="SSF52540">
    <property type="entry name" value="P-loop containing nucleoside triphosphate hydrolases"/>
    <property type="match status" value="1"/>
</dbReference>
<dbReference type="GO" id="GO:0006950">
    <property type="term" value="P:response to stress"/>
    <property type="evidence" value="ECO:0007669"/>
    <property type="project" value="UniProtKB-ARBA"/>
</dbReference>
<dbReference type="InterPro" id="IPR003593">
    <property type="entry name" value="AAA+_ATPase"/>
</dbReference>
<evidence type="ECO:0000313" key="8">
    <source>
        <dbReference type="EMBL" id="KQK20475.1"/>
    </source>
</evidence>
<dbReference type="STRING" id="15368.A0A0Q3JS14"/>